<sequence length="350" mass="39908">MKVCLIVGTRPQIIKSQPIVQELKRRKANIFIIHTGQHYDYEMSRVFFEDLDIKKPHLNLGIKKGTSAQQLTEIISKLEKPLLKIKPDFVIVPGDTRSALGASLCANRCDMKLVHVEAGARSGDFELEEEVNRRIIDTCSNYLFAPTKNCFKNLKGESVLGVPYLTGDTMYDVFLLFKEKLKIKIKKEDHVLMTIHRKNNIEDPMKFKKIIELANKISNLGYTVTFPVHPHTKKQLKKFGISLKNITEIEPLKYSAMLAMLAKSKLLLTDSGGLQKEAYWLNTPCMTLRKSTEWIETIRQNTNVLVSEIKPNTLQIAKKMLSRKIKSAKNNEFGNGRAAQKMTSILFDNL</sequence>
<dbReference type="Proteomes" id="UP000018159">
    <property type="component" value="Unassembled WGS sequence"/>
</dbReference>
<dbReference type="STRING" id="1407055.NITUZ_50012"/>
<dbReference type="OrthoDB" id="7018at2157"/>
<dbReference type="PANTHER" id="PTHR43174:SF1">
    <property type="entry name" value="UDP-N-ACETYLGLUCOSAMINE 2-EPIMERASE"/>
    <property type="match status" value="1"/>
</dbReference>
<dbReference type="NCBIfam" id="TIGR00236">
    <property type="entry name" value="wecB"/>
    <property type="match status" value="1"/>
</dbReference>
<evidence type="ECO:0000313" key="3">
    <source>
        <dbReference type="Proteomes" id="UP000018159"/>
    </source>
</evidence>
<organism evidence="2 3">
    <name type="scientific">Candidatus Nitrosotenuis uzonensis</name>
    <dbReference type="NCBI Taxonomy" id="1407055"/>
    <lineage>
        <taxon>Archaea</taxon>
        <taxon>Nitrososphaerota</taxon>
        <taxon>Candidatus Nitrosotenuis</taxon>
    </lineage>
</organism>
<feature type="domain" description="UDP-N-acetylglucosamine 2-epimerase" evidence="1">
    <location>
        <begin position="22"/>
        <end position="346"/>
    </location>
</feature>
<name>V6AV50_9ARCH</name>
<keyword evidence="3" id="KW-1185">Reference proteome</keyword>
<protein>
    <submittedName>
        <fullName evidence="2">UDP-n-acetylglucosamine 2-epimerase</fullName>
    </submittedName>
</protein>
<dbReference type="Pfam" id="PF02350">
    <property type="entry name" value="Epimerase_2"/>
    <property type="match status" value="1"/>
</dbReference>
<accession>V6AV50</accession>
<evidence type="ECO:0000313" key="2">
    <source>
        <dbReference type="EMBL" id="CDI06465.1"/>
    </source>
</evidence>
<dbReference type="AlphaFoldDB" id="V6AV50"/>
<dbReference type="PANTHER" id="PTHR43174">
    <property type="entry name" value="UDP-N-ACETYLGLUCOSAMINE 2-EPIMERASE"/>
    <property type="match status" value="1"/>
</dbReference>
<dbReference type="RefSeq" id="WP_048197131.1">
    <property type="nucleotide sequence ID" value="NZ_CBTY010000010.1"/>
</dbReference>
<evidence type="ECO:0000259" key="1">
    <source>
        <dbReference type="Pfam" id="PF02350"/>
    </source>
</evidence>
<dbReference type="CDD" id="cd03786">
    <property type="entry name" value="GTB_UDP-GlcNAc_2-Epimerase"/>
    <property type="match status" value="1"/>
</dbReference>
<dbReference type="InterPro" id="IPR003331">
    <property type="entry name" value="UDP_GlcNAc_Epimerase_2_dom"/>
</dbReference>
<proteinExistence type="predicted"/>
<dbReference type="EMBL" id="CBTY010000010">
    <property type="protein sequence ID" value="CDI06465.1"/>
    <property type="molecule type" value="Genomic_DNA"/>
</dbReference>
<comment type="caution">
    <text evidence="2">The sequence shown here is derived from an EMBL/GenBank/DDBJ whole genome shotgun (WGS) entry which is preliminary data.</text>
</comment>
<dbReference type="InterPro" id="IPR029767">
    <property type="entry name" value="WecB-like"/>
</dbReference>
<gene>
    <name evidence="2" type="ORF">NITUZ_50012</name>
</gene>
<dbReference type="Gene3D" id="3.40.50.2000">
    <property type="entry name" value="Glycogen Phosphorylase B"/>
    <property type="match status" value="2"/>
</dbReference>
<dbReference type="SUPFAM" id="SSF53756">
    <property type="entry name" value="UDP-Glycosyltransferase/glycogen phosphorylase"/>
    <property type="match status" value="1"/>
</dbReference>
<reference evidence="2 3" key="1">
    <citation type="journal article" date="2013" name="PLoS ONE">
        <title>Enrichment and Genome Sequence of the Group I.1a Ammonia-Oxidizing Archaeon ?Ca. Nitrosotenuis uzonensis? Representing a Clade Globally.</title>
        <authorList>
            <person name="Lebedeva E.V."/>
            <person name="Hatzenpichler R."/>
            <person name="Pelletier E."/>
            <person name="Schuster N."/>
            <person name="Hauzmayer S."/>
            <person name="Bulaev A."/>
            <person name="Grigor'eva N.V."/>
            <person name="Galushko A."/>
            <person name="Schmid M."/>
            <person name="Palatinszky M."/>
            <person name="Le Paslier D."/>
            <person name="Daims H."/>
            <person name="Wagner M."/>
        </authorList>
    </citation>
    <scope>NUCLEOTIDE SEQUENCE [LARGE SCALE GENOMIC DNA]</scope>
    <source>
        <strain evidence="2 3">N4</strain>
    </source>
</reference>